<reference evidence="1 2" key="1">
    <citation type="submission" date="2014-09" db="EMBL/GenBank/DDBJ databases">
        <title>Vibrio maritimus JCM 19240. (C210) whole genome shotgun sequence.</title>
        <authorList>
            <person name="Sawabe T."/>
            <person name="Meirelles P."/>
            <person name="Nakanishi M."/>
            <person name="Sayaka M."/>
            <person name="Hattori M."/>
            <person name="Ohkuma M."/>
        </authorList>
    </citation>
    <scope>NUCLEOTIDE SEQUENCE [LARGE SCALE GENOMIC DNA]</scope>
    <source>
        <strain evidence="1 2">JCM 19240</strain>
    </source>
</reference>
<dbReference type="OrthoDB" id="5905200at2"/>
<comment type="caution">
    <text evidence="1">The sequence shown here is derived from an EMBL/GenBank/DDBJ whole genome shotgun (WGS) entry which is preliminary data.</text>
</comment>
<gene>
    <name evidence="1" type="ORF">JCM19240_1501</name>
</gene>
<dbReference type="EMBL" id="BBMT01000009">
    <property type="protein sequence ID" value="GAL36059.1"/>
    <property type="molecule type" value="Genomic_DNA"/>
</dbReference>
<dbReference type="Proteomes" id="UP000029224">
    <property type="component" value="Unassembled WGS sequence"/>
</dbReference>
<proteinExistence type="predicted"/>
<organism evidence="1 2">
    <name type="scientific">Vibrio maritimus</name>
    <dbReference type="NCBI Taxonomy" id="990268"/>
    <lineage>
        <taxon>Bacteria</taxon>
        <taxon>Pseudomonadati</taxon>
        <taxon>Pseudomonadota</taxon>
        <taxon>Gammaproteobacteria</taxon>
        <taxon>Vibrionales</taxon>
        <taxon>Vibrionaceae</taxon>
        <taxon>Vibrio</taxon>
    </lineage>
</organism>
<evidence type="ECO:0000313" key="1">
    <source>
        <dbReference type="EMBL" id="GAL36059.1"/>
    </source>
</evidence>
<name>A0A090TBG5_9VIBR</name>
<keyword evidence="2" id="KW-1185">Reference proteome</keyword>
<reference evidence="1 2" key="2">
    <citation type="submission" date="2014-09" db="EMBL/GenBank/DDBJ databases">
        <authorList>
            <consortium name="NBRP consortium"/>
            <person name="Sawabe T."/>
            <person name="Meirelles P."/>
            <person name="Nakanishi M."/>
            <person name="Sayaka M."/>
            <person name="Hattori M."/>
            <person name="Ohkuma M."/>
        </authorList>
    </citation>
    <scope>NUCLEOTIDE SEQUENCE [LARGE SCALE GENOMIC DNA]</scope>
    <source>
        <strain evidence="1 2">JCM 19240</strain>
    </source>
</reference>
<protein>
    <submittedName>
        <fullName evidence="1">Uncharacterized protein</fullName>
    </submittedName>
</protein>
<accession>A0A090TBG5</accession>
<dbReference type="AlphaFoldDB" id="A0A090TBG5"/>
<sequence length="97" mass="10992">MWEIWKARDGAIGGEISTTMAKLTIAKPGLMLSIFEENPHMFRDWLDELQSPMFTDFSGHELDDLNILRTDLIEVMTDYSENGDPSSLSMPKKLNVG</sequence>
<evidence type="ECO:0000313" key="2">
    <source>
        <dbReference type="Proteomes" id="UP000029224"/>
    </source>
</evidence>